<dbReference type="Pfam" id="PF08327">
    <property type="entry name" value="AHSA1"/>
    <property type="match status" value="1"/>
</dbReference>
<evidence type="ECO:0000256" key="1">
    <source>
        <dbReference type="ARBA" id="ARBA00006817"/>
    </source>
</evidence>
<dbReference type="AlphaFoldDB" id="K2Q358"/>
<dbReference type="eggNOG" id="COG3832">
    <property type="taxonomic scope" value="Bacteria"/>
</dbReference>
<organism evidence="3 4">
    <name type="scientific">Galbibacter marinus</name>
    <dbReference type="NCBI Taxonomy" id="555500"/>
    <lineage>
        <taxon>Bacteria</taxon>
        <taxon>Pseudomonadati</taxon>
        <taxon>Bacteroidota</taxon>
        <taxon>Flavobacteriia</taxon>
        <taxon>Flavobacteriales</taxon>
        <taxon>Flavobacteriaceae</taxon>
        <taxon>Galbibacter</taxon>
    </lineage>
</organism>
<dbReference type="STRING" id="555500.I215_08401"/>
<evidence type="ECO:0000313" key="4">
    <source>
        <dbReference type="Proteomes" id="UP000007364"/>
    </source>
</evidence>
<dbReference type="InterPro" id="IPR013538">
    <property type="entry name" value="ASHA1/2-like_C"/>
</dbReference>
<dbReference type="InterPro" id="IPR023393">
    <property type="entry name" value="START-like_dom_sf"/>
</dbReference>
<sequence>MNDAIEVNLILNSPIETIWDAITKPEIMEKWYFKVHGFELKHRCEFYFYEPSGENFKHVCKILEVEPLRRLRHTWTYPEISKGVSIVSWDLFKEGSYTCIRLRHQGVENFQDGSDALSVESFEAGWEDIVKRSLPDYLKSTLYKR</sequence>
<protein>
    <submittedName>
        <fullName evidence="3">Activator of Hsp90 ATPase 1 family protein</fullName>
    </submittedName>
</protein>
<accession>K2Q358</accession>
<comment type="caution">
    <text evidence="3">The sequence shown here is derived from an EMBL/GenBank/DDBJ whole genome shotgun (WGS) entry which is preliminary data.</text>
</comment>
<evidence type="ECO:0000313" key="3">
    <source>
        <dbReference type="EMBL" id="EKF55251.1"/>
    </source>
</evidence>
<dbReference type="Gene3D" id="3.30.530.20">
    <property type="match status" value="1"/>
</dbReference>
<dbReference type="RefSeq" id="WP_008991535.1">
    <property type="nucleotide sequence ID" value="NZ_AMSG01000009.1"/>
</dbReference>
<gene>
    <name evidence="3" type="ORF">I215_08401</name>
</gene>
<evidence type="ECO:0000259" key="2">
    <source>
        <dbReference type="Pfam" id="PF08327"/>
    </source>
</evidence>
<keyword evidence="4" id="KW-1185">Reference proteome</keyword>
<dbReference type="Proteomes" id="UP000007364">
    <property type="component" value="Unassembled WGS sequence"/>
</dbReference>
<comment type="similarity">
    <text evidence="1">Belongs to the AHA1 family.</text>
</comment>
<dbReference type="OrthoDB" id="2355173at2"/>
<name>K2Q358_9FLAO</name>
<dbReference type="SUPFAM" id="SSF55961">
    <property type="entry name" value="Bet v1-like"/>
    <property type="match status" value="1"/>
</dbReference>
<reference evidence="3 4" key="1">
    <citation type="journal article" date="2012" name="J. Bacteriol.">
        <title>Genome Sequence of Galbibacter marinum Type Strain ck-I2-15.</title>
        <authorList>
            <person name="Lai Q."/>
            <person name="Li C."/>
            <person name="Shao Z."/>
        </authorList>
    </citation>
    <scope>NUCLEOTIDE SEQUENCE [LARGE SCALE GENOMIC DNA]</scope>
    <source>
        <strain evidence="4">ck-I2-15</strain>
    </source>
</reference>
<feature type="domain" description="Activator of Hsp90 ATPase homologue 1/2-like C-terminal" evidence="2">
    <location>
        <begin position="13"/>
        <end position="138"/>
    </location>
</feature>
<proteinExistence type="inferred from homology"/>
<dbReference type="CDD" id="cd07814">
    <property type="entry name" value="SRPBCC_CalC_Aha1-like"/>
    <property type="match status" value="1"/>
</dbReference>
<dbReference type="EMBL" id="AMSG01000009">
    <property type="protein sequence ID" value="EKF55251.1"/>
    <property type="molecule type" value="Genomic_DNA"/>
</dbReference>